<reference evidence="5" key="1">
    <citation type="submission" date="2017-02" db="UniProtKB">
        <authorList>
            <consortium name="WormBaseParasite"/>
        </authorList>
    </citation>
    <scope>IDENTIFICATION</scope>
</reference>
<sequence>MVFGSAISTFSRDNALCCQISSGICFLLSLSLILGGSIMTQKYSYSLLCNPHSPWSACDDYEDDQKLFAIGVALIIFGCISVTVVSIMQCSACGFAAFRGFTDKPTSAVNQPSQSHLSTQMPMGSYTNTSFLQQSYISERPPITPSPYPTSQSHPQPCADYSLPFAPYLHPEMATLPPPMSSMPPPSAPHSALPPPYHQCVNQPTQVNLEK</sequence>
<dbReference type="OrthoDB" id="6259885at2759"/>
<dbReference type="EMBL" id="UZAE01000030">
    <property type="protein sequence ID" value="VDN95999.1"/>
    <property type="molecule type" value="Genomic_DNA"/>
</dbReference>
<dbReference type="WBParaSite" id="HNAJ_0000013901-mRNA-1">
    <property type="protein sequence ID" value="HNAJ_0000013901-mRNA-1"/>
    <property type="gene ID" value="HNAJ_0000013901"/>
</dbReference>
<keyword evidence="4" id="KW-1185">Reference proteome</keyword>
<dbReference type="Proteomes" id="UP000278807">
    <property type="component" value="Unassembled WGS sequence"/>
</dbReference>
<feature type="region of interest" description="Disordered" evidence="1">
    <location>
        <begin position="174"/>
        <end position="211"/>
    </location>
</feature>
<evidence type="ECO:0000313" key="5">
    <source>
        <dbReference type="WBParaSite" id="HNAJ_0000013901-mRNA-1"/>
    </source>
</evidence>
<feature type="transmembrane region" description="Helical" evidence="2">
    <location>
        <begin position="20"/>
        <end position="38"/>
    </location>
</feature>
<proteinExistence type="predicted"/>
<name>A0A0R3T031_RODNA</name>
<evidence type="ECO:0000256" key="1">
    <source>
        <dbReference type="SAM" id="MobiDB-lite"/>
    </source>
</evidence>
<dbReference type="AlphaFoldDB" id="A0A0R3T031"/>
<evidence type="ECO:0000313" key="4">
    <source>
        <dbReference type="Proteomes" id="UP000278807"/>
    </source>
</evidence>
<protein>
    <submittedName>
        <fullName evidence="5">Protein shisa-5</fullName>
    </submittedName>
</protein>
<feature type="compositionally biased region" description="Polar residues" evidence="1">
    <location>
        <begin position="200"/>
        <end position="211"/>
    </location>
</feature>
<feature type="compositionally biased region" description="Pro residues" evidence="1">
    <location>
        <begin position="176"/>
        <end position="197"/>
    </location>
</feature>
<evidence type="ECO:0000256" key="2">
    <source>
        <dbReference type="SAM" id="Phobius"/>
    </source>
</evidence>
<feature type="transmembrane region" description="Helical" evidence="2">
    <location>
        <begin position="67"/>
        <end position="88"/>
    </location>
</feature>
<evidence type="ECO:0000313" key="3">
    <source>
        <dbReference type="EMBL" id="VDN95999.1"/>
    </source>
</evidence>
<keyword evidence="2" id="KW-1133">Transmembrane helix</keyword>
<keyword evidence="2" id="KW-0472">Membrane</keyword>
<reference evidence="3 4" key="2">
    <citation type="submission" date="2018-11" db="EMBL/GenBank/DDBJ databases">
        <authorList>
            <consortium name="Pathogen Informatics"/>
        </authorList>
    </citation>
    <scope>NUCLEOTIDE SEQUENCE [LARGE SCALE GENOMIC DNA]</scope>
</reference>
<organism evidence="5">
    <name type="scientific">Rodentolepis nana</name>
    <name type="common">Dwarf tapeworm</name>
    <name type="synonym">Hymenolepis nana</name>
    <dbReference type="NCBI Taxonomy" id="102285"/>
    <lineage>
        <taxon>Eukaryota</taxon>
        <taxon>Metazoa</taxon>
        <taxon>Spiralia</taxon>
        <taxon>Lophotrochozoa</taxon>
        <taxon>Platyhelminthes</taxon>
        <taxon>Cestoda</taxon>
        <taxon>Eucestoda</taxon>
        <taxon>Cyclophyllidea</taxon>
        <taxon>Hymenolepididae</taxon>
        <taxon>Rodentolepis</taxon>
    </lineage>
</organism>
<keyword evidence="2" id="KW-0812">Transmembrane</keyword>
<gene>
    <name evidence="3" type="ORF">HNAJ_LOCUS140</name>
</gene>
<accession>A0A0R3T031</accession>